<name>A0ABS3DSL6_9BACI</name>
<reference evidence="1 2" key="1">
    <citation type="submission" date="2020-12" db="EMBL/GenBank/DDBJ databases">
        <title>Oil enriched cultivation method for isolating marine PHA-producing bacteria.</title>
        <authorList>
            <person name="Zheng W."/>
            <person name="Yu S."/>
            <person name="Huang Y."/>
        </authorList>
    </citation>
    <scope>NUCLEOTIDE SEQUENCE [LARGE SCALE GENOMIC DNA]</scope>
    <source>
        <strain evidence="1 2">SY-2-6</strain>
    </source>
</reference>
<comment type="caution">
    <text evidence="1">The sequence shown here is derived from an EMBL/GenBank/DDBJ whole genome shotgun (WGS) entry which is preliminary data.</text>
</comment>
<dbReference type="EMBL" id="JAEKJY010000001">
    <property type="protein sequence ID" value="MBN8234218.1"/>
    <property type="molecule type" value="Genomic_DNA"/>
</dbReference>
<accession>A0ABS3DSL6</accession>
<keyword evidence="2" id="KW-1185">Reference proteome</keyword>
<evidence type="ECO:0000313" key="2">
    <source>
        <dbReference type="Proteomes" id="UP000663970"/>
    </source>
</evidence>
<gene>
    <name evidence="1" type="ORF">JF544_03120</name>
</gene>
<protein>
    <submittedName>
        <fullName evidence="1">Uncharacterized protein</fullName>
    </submittedName>
</protein>
<dbReference type="RefSeq" id="WP_206932386.1">
    <property type="nucleotide sequence ID" value="NZ_JAEKJY010000001.1"/>
</dbReference>
<dbReference type="Proteomes" id="UP000663970">
    <property type="component" value="Unassembled WGS sequence"/>
</dbReference>
<sequence length="134" mass="15636">MRILSIVSALLLICWGISFWMQKKQDGHEKKSRGLRWLEKVRLMEQLWEPVKEIKGVSVAPPLRIVAVHTRLTDAEAIRRLKTAWLMDWRYEGKGLVTESNSVLFYYEDGRPYWAFHELWGNSGTGNTVEGCRD</sequence>
<proteinExistence type="predicted"/>
<organism evidence="1 2">
    <name type="scientific">Halobacillus kuroshimensis</name>
    <dbReference type="NCBI Taxonomy" id="302481"/>
    <lineage>
        <taxon>Bacteria</taxon>
        <taxon>Bacillati</taxon>
        <taxon>Bacillota</taxon>
        <taxon>Bacilli</taxon>
        <taxon>Bacillales</taxon>
        <taxon>Bacillaceae</taxon>
        <taxon>Halobacillus</taxon>
    </lineage>
</organism>
<evidence type="ECO:0000313" key="1">
    <source>
        <dbReference type="EMBL" id="MBN8234218.1"/>
    </source>
</evidence>